<evidence type="ECO:0000313" key="2">
    <source>
        <dbReference type="Proteomes" id="UP001209730"/>
    </source>
</evidence>
<gene>
    <name evidence="1" type="ORF">OQJ68_13320</name>
</gene>
<proteinExistence type="predicted"/>
<accession>A0AB35HZW5</accession>
<name>A0AB35HZW5_MICTH</name>
<protein>
    <submittedName>
        <fullName evidence="1">Uncharacterized protein</fullName>
    </submittedName>
</protein>
<dbReference type="RefSeq" id="WP_139223211.1">
    <property type="nucleotide sequence ID" value="NZ_FOKT01000005.1"/>
</dbReference>
<evidence type="ECO:0000313" key="1">
    <source>
        <dbReference type="EMBL" id="MCX2802769.1"/>
    </source>
</evidence>
<reference evidence="1" key="1">
    <citation type="submission" date="2022-11" db="EMBL/GenBank/DDBJ databases">
        <title>Chitin-degrading and fungicidal potential of chitinolytic bacterial strains from marine environment of the Pacific Ocean regions.</title>
        <authorList>
            <person name="Pentekhina I."/>
            <person name="Nedashkovskaya O."/>
            <person name="Seitkalieva A."/>
            <person name="Podvolotskaya A."/>
            <person name="Tekutyeva L."/>
            <person name="Balabanova L."/>
        </authorList>
    </citation>
    <scope>NUCLEOTIDE SEQUENCE</scope>
    <source>
        <strain evidence="1">KMM 6838</strain>
    </source>
</reference>
<sequence>MPNIKVAPYSGIYDDRLLVDRLVEIGISISEANEMAEVVVREMGHGFGLRAKIHEHAEKLVNALRATGLEVKWAHG</sequence>
<organism evidence="1 2">
    <name type="scientific">Microbulbifer thermotolerans</name>
    <dbReference type="NCBI Taxonomy" id="252514"/>
    <lineage>
        <taxon>Bacteria</taxon>
        <taxon>Pseudomonadati</taxon>
        <taxon>Pseudomonadota</taxon>
        <taxon>Gammaproteobacteria</taxon>
        <taxon>Cellvibrionales</taxon>
        <taxon>Microbulbiferaceae</taxon>
        <taxon>Microbulbifer</taxon>
    </lineage>
</organism>
<dbReference type="AlphaFoldDB" id="A0AB35HZW5"/>
<dbReference type="EMBL" id="JAPHQB010000023">
    <property type="protein sequence ID" value="MCX2802769.1"/>
    <property type="molecule type" value="Genomic_DNA"/>
</dbReference>
<comment type="caution">
    <text evidence="1">The sequence shown here is derived from an EMBL/GenBank/DDBJ whole genome shotgun (WGS) entry which is preliminary data.</text>
</comment>
<dbReference type="Proteomes" id="UP001209730">
    <property type="component" value="Unassembled WGS sequence"/>
</dbReference>